<evidence type="ECO:0000256" key="1">
    <source>
        <dbReference type="ARBA" id="ARBA00004533"/>
    </source>
</evidence>
<dbReference type="PIRSF" id="PIRSF028561">
    <property type="entry name" value="Ac_Trasf"/>
    <property type="match status" value="1"/>
</dbReference>
<evidence type="ECO:0000256" key="6">
    <source>
        <dbReference type="ARBA" id="ARBA00023315"/>
    </source>
</evidence>
<evidence type="ECO:0000256" key="3">
    <source>
        <dbReference type="ARBA" id="ARBA00022519"/>
    </source>
</evidence>
<keyword evidence="6" id="KW-0012">Acyltransferase</keyword>
<reference evidence="7 8" key="1">
    <citation type="submission" date="2024-09" db="EMBL/GenBank/DDBJ databases">
        <authorList>
            <person name="Sun Q."/>
            <person name="Mori K."/>
        </authorList>
    </citation>
    <scope>NUCLEOTIDE SEQUENCE [LARGE SCALE GENOMIC DNA]</scope>
    <source>
        <strain evidence="7 8">CCM 7415</strain>
    </source>
</reference>
<evidence type="ECO:0000256" key="2">
    <source>
        <dbReference type="ARBA" id="ARBA00022475"/>
    </source>
</evidence>
<evidence type="ECO:0000313" key="7">
    <source>
        <dbReference type="EMBL" id="MFC0266686.1"/>
    </source>
</evidence>
<comment type="caution">
    <text evidence="7">The sequence shown here is derived from an EMBL/GenBank/DDBJ whole genome shotgun (WGS) entry which is preliminary data.</text>
</comment>
<dbReference type="EMBL" id="JBHLVX010000005">
    <property type="protein sequence ID" value="MFC0266686.1"/>
    <property type="molecule type" value="Genomic_DNA"/>
</dbReference>
<evidence type="ECO:0000313" key="8">
    <source>
        <dbReference type="Proteomes" id="UP001589814"/>
    </source>
</evidence>
<name>A0ABV6FZ59_9GAMM</name>
<evidence type="ECO:0000256" key="5">
    <source>
        <dbReference type="ARBA" id="ARBA00023136"/>
    </source>
</evidence>
<gene>
    <name evidence="7" type="ORF">ACFFHW_01525</name>
</gene>
<evidence type="ECO:0000256" key="4">
    <source>
        <dbReference type="ARBA" id="ARBA00022679"/>
    </source>
</evidence>
<keyword evidence="8" id="KW-1185">Reference proteome</keyword>
<keyword evidence="3" id="KW-0997">Cell inner membrane</keyword>
<accession>A0ABV6FZ59</accession>
<dbReference type="RefSeq" id="WP_019951254.1">
    <property type="nucleotide sequence ID" value="NZ_JBHLVX010000005.1"/>
</dbReference>
<dbReference type="PANTHER" id="PTHR30606:SF9">
    <property type="entry name" value="LIPID A BIOSYNTHESIS LAUROYLTRANSFERASE"/>
    <property type="match status" value="1"/>
</dbReference>
<dbReference type="InterPro" id="IPR004960">
    <property type="entry name" value="LipA_acyltrans"/>
</dbReference>
<comment type="subcellular location">
    <subcellularLocation>
        <location evidence="1">Cell inner membrane</location>
    </subcellularLocation>
</comment>
<dbReference type="CDD" id="cd07984">
    <property type="entry name" value="LPLAT_LABLAT-like"/>
    <property type="match status" value="1"/>
</dbReference>
<keyword evidence="4 7" id="KW-0808">Transferase</keyword>
<keyword evidence="2" id="KW-1003">Cell membrane</keyword>
<dbReference type="PANTHER" id="PTHR30606">
    <property type="entry name" value="LIPID A BIOSYNTHESIS LAUROYL ACYLTRANSFERASE"/>
    <property type="match status" value="1"/>
</dbReference>
<organism evidence="7 8">
    <name type="scientific">Kushneria aurantia</name>
    <dbReference type="NCBI Taxonomy" id="504092"/>
    <lineage>
        <taxon>Bacteria</taxon>
        <taxon>Pseudomonadati</taxon>
        <taxon>Pseudomonadota</taxon>
        <taxon>Gammaproteobacteria</taxon>
        <taxon>Oceanospirillales</taxon>
        <taxon>Halomonadaceae</taxon>
        <taxon>Kushneria</taxon>
    </lineage>
</organism>
<sequence>MSRADRERHWASIGESGSTAGIRLMLAIHERLGMGVFRAVLAPVTLYYWLRRPLARRASREYQHRLRHFCPGVRLPRLATLAHFTSFGTAMLERILALHGRLDLDRVRVMDRDRLAAAIESGRGGLIVVSHLGNHEICQLLGRLRPELSMSLVMHTHHARRFNALFDDIERPMAVELIEVSDMGPATAQRLQARIAAGGFVVIAADRDPIEQHARRRDISFLGATAPFPEGAFWLATLLRCPLYFLICARHQGHYHVHFESLGDGADPSRRERSTWIATAMTLFVERLEHYCCRYPLQWFNFYAFWHARSATPEQRVPESSGS</sequence>
<protein>
    <submittedName>
        <fullName evidence="7">Glycosyl transferase</fullName>
    </submittedName>
</protein>
<dbReference type="Proteomes" id="UP001589814">
    <property type="component" value="Unassembled WGS sequence"/>
</dbReference>
<proteinExistence type="predicted"/>
<keyword evidence="5" id="KW-0472">Membrane</keyword>
<dbReference type="GO" id="GO:0016740">
    <property type="term" value="F:transferase activity"/>
    <property type="evidence" value="ECO:0007669"/>
    <property type="project" value="UniProtKB-KW"/>
</dbReference>
<dbReference type="InterPro" id="IPR014548">
    <property type="entry name" value="Ac_Trasf"/>
</dbReference>